<proteinExistence type="predicted"/>
<sequence>MRNTSSLTSARAWHNKGTFHKNADTLSRRLCRESCKHCSNAEKKFGIETDTSVKVLTTTSVDPWSSCEIQKAQLEDPAIKTILEKKLMLTDRPYWQEIASESPATKRYWALGTPYILRTVFYTVGGRVMMEDRVDGN</sequence>
<protein>
    <submittedName>
        <fullName evidence="1">Uncharacterized protein</fullName>
    </submittedName>
</protein>
<evidence type="ECO:0000313" key="2">
    <source>
        <dbReference type="Proteomes" id="UP000499080"/>
    </source>
</evidence>
<comment type="caution">
    <text evidence="1">The sequence shown here is derived from an EMBL/GenBank/DDBJ whole genome shotgun (WGS) entry which is preliminary data.</text>
</comment>
<dbReference type="EMBL" id="BGPR01114680">
    <property type="protein sequence ID" value="GBN01694.1"/>
    <property type="molecule type" value="Genomic_DNA"/>
</dbReference>
<dbReference type="AlphaFoldDB" id="A0A4Y2KG78"/>
<accession>A0A4Y2KG78</accession>
<dbReference type="Proteomes" id="UP000499080">
    <property type="component" value="Unassembled WGS sequence"/>
</dbReference>
<organism evidence="1 2">
    <name type="scientific">Araneus ventricosus</name>
    <name type="common">Orbweaver spider</name>
    <name type="synonym">Epeira ventricosa</name>
    <dbReference type="NCBI Taxonomy" id="182803"/>
    <lineage>
        <taxon>Eukaryota</taxon>
        <taxon>Metazoa</taxon>
        <taxon>Ecdysozoa</taxon>
        <taxon>Arthropoda</taxon>
        <taxon>Chelicerata</taxon>
        <taxon>Arachnida</taxon>
        <taxon>Araneae</taxon>
        <taxon>Araneomorphae</taxon>
        <taxon>Entelegynae</taxon>
        <taxon>Araneoidea</taxon>
        <taxon>Araneidae</taxon>
        <taxon>Araneus</taxon>
    </lineage>
</organism>
<dbReference type="OrthoDB" id="10030726at2759"/>
<keyword evidence="2" id="KW-1185">Reference proteome</keyword>
<reference evidence="1 2" key="1">
    <citation type="journal article" date="2019" name="Sci. Rep.">
        <title>Orb-weaving spider Araneus ventricosus genome elucidates the spidroin gene catalogue.</title>
        <authorList>
            <person name="Kono N."/>
            <person name="Nakamura H."/>
            <person name="Ohtoshi R."/>
            <person name="Moran D.A.P."/>
            <person name="Shinohara A."/>
            <person name="Yoshida Y."/>
            <person name="Fujiwara M."/>
            <person name="Mori M."/>
            <person name="Tomita M."/>
            <person name="Arakawa K."/>
        </authorList>
    </citation>
    <scope>NUCLEOTIDE SEQUENCE [LARGE SCALE GENOMIC DNA]</scope>
</reference>
<gene>
    <name evidence="1" type="ORF">AVEN_134301_1</name>
</gene>
<name>A0A4Y2KG78_ARAVE</name>
<evidence type="ECO:0000313" key="1">
    <source>
        <dbReference type="EMBL" id="GBN01694.1"/>
    </source>
</evidence>